<evidence type="ECO:0000313" key="7">
    <source>
        <dbReference type="EMBL" id="RHN16520.1"/>
    </source>
</evidence>
<proteinExistence type="predicted"/>
<dbReference type="RefSeq" id="WP_118485622.1">
    <property type="nucleotide sequence ID" value="NZ_QRQO01000005.1"/>
</dbReference>
<evidence type="ECO:0000313" key="8">
    <source>
        <dbReference type="Proteomes" id="UP000283700"/>
    </source>
</evidence>
<protein>
    <recommendedName>
        <fullName evidence="6">Protein CopB</fullName>
    </recommendedName>
</protein>
<gene>
    <name evidence="7" type="ORF">DWZ29_02900</name>
</gene>
<dbReference type="GO" id="GO:0003677">
    <property type="term" value="F:DNA binding"/>
    <property type="evidence" value="ECO:0007669"/>
    <property type="project" value="UniProtKB-KW"/>
</dbReference>
<keyword evidence="5" id="KW-0804">Transcription</keyword>
<accession>A0A415UEK4</accession>
<dbReference type="Proteomes" id="UP000283700">
    <property type="component" value="Unassembled WGS sequence"/>
</dbReference>
<reference evidence="7 8" key="1">
    <citation type="submission" date="2018-08" db="EMBL/GenBank/DDBJ databases">
        <title>A genome reference for cultivated species of the human gut microbiota.</title>
        <authorList>
            <person name="Zou Y."/>
            <person name="Xue W."/>
            <person name="Luo G."/>
        </authorList>
    </citation>
    <scope>NUCLEOTIDE SEQUENCE [LARGE SCALE GENOMIC DNA]</scope>
    <source>
        <strain evidence="7 8">AF31-17AC</strain>
    </source>
</reference>
<keyword evidence="1" id="KW-0678">Repressor</keyword>
<evidence type="ECO:0000256" key="6">
    <source>
        <dbReference type="ARBA" id="ARBA00031853"/>
    </source>
</evidence>
<dbReference type="GO" id="GO:0006276">
    <property type="term" value="P:plasmid maintenance"/>
    <property type="evidence" value="ECO:0007669"/>
    <property type="project" value="UniProtKB-KW"/>
</dbReference>
<evidence type="ECO:0000256" key="3">
    <source>
        <dbReference type="ARBA" id="ARBA00023015"/>
    </source>
</evidence>
<evidence type="ECO:0000256" key="1">
    <source>
        <dbReference type="ARBA" id="ARBA00022491"/>
    </source>
</evidence>
<comment type="caution">
    <text evidence="7">The sequence shown here is derived from an EMBL/GenBank/DDBJ whole genome shotgun (WGS) entry which is preliminary data.</text>
</comment>
<keyword evidence="2" id="KW-0615">Plasmid copy control</keyword>
<dbReference type="InterPro" id="IPR019661">
    <property type="entry name" value="RepA2"/>
</dbReference>
<dbReference type="EMBL" id="QRQO01000005">
    <property type="protein sequence ID" value="RHN16520.1"/>
    <property type="molecule type" value="Genomic_DNA"/>
</dbReference>
<evidence type="ECO:0000256" key="4">
    <source>
        <dbReference type="ARBA" id="ARBA00023125"/>
    </source>
</evidence>
<evidence type="ECO:0000256" key="5">
    <source>
        <dbReference type="ARBA" id="ARBA00023163"/>
    </source>
</evidence>
<sequence>MARAKKNGTYLNVCIENSIYKQLNEICEDAGQTKTTVVERALNSYFCNYREIKRKINELEKK</sequence>
<organism evidence="7 8">
    <name type="scientific">Anaerobutyricum hallii</name>
    <dbReference type="NCBI Taxonomy" id="39488"/>
    <lineage>
        <taxon>Bacteria</taxon>
        <taxon>Bacillati</taxon>
        <taxon>Bacillota</taxon>
        <taxon>Clostridia</taxon>
        <taxon>Lachnospirales</taxon>
        <taxon>Lachnospiraceae</taxon>
        <taxon>Anaerobutyricum</taxon>
    </lineage>
</organism>
<name>A0A415UEK4_9FIRM</name>
<evidence type="ECO:0000256" key="2">
    <source>
        <dbReference type="ARBA" id="ARBA00022689"/>
    </source>
</evidence>
<keyword evidence="4" id="KW-0238">DNA-binding</keyword>
<dbReference type="AlphaFoldDB" id="A0A415UEK4"/>
<dbReference type="Pfam" id="PF10723">
    <property type="entry name" value="RepB-RCR_reg"/>
    <property type="match status" value="1"/>
</dbReference>
<keyword evidence="3" id="KW-0805">Transcription regulation</keyword>